<keyword evidence="2" id="KW-1185">Reference proteome</keyword>
<gene>
    <name evidence="1" type="ORF">SPF06_09210</name>
</gene>
<dbReference type="Proteomes" id="UP001304769">
    <property type="component" value="Unassembled WGS sequence"/>
</dbReference>
<dbReference type="EMBL" id="JAYGGQ010000005">
    <property type="protein sequence ID" value="MEA5454899.1"/>
    <property type="molecule type" value="Genomic_DNA"/>
</dbReference>
<dbReference type="SUPFAM" id="SSF47226">
    <property type="entry name" value="Histidine-containing phosphotransfer domain, HPT domain"/>
    <property type="match status" value="1"/>
</dbReference>
<sequence length="122" mass="12709">MTVTADALPILEQARLDALAAELDSRTDALDFAATFLHLLPRRIGAIAKTVAAGHAEAAHVALVSLASSAGTVGALQLEHDARHADQEIRAGHFSDARAAIPLLDRDAEAVAHALQELLGHA</sequence>
<evidence type="ECO:0000313" key="1">
    <source>
        <dbReference type="EMBL" id="MEA5454899.1"/>
    </source>
</evidence>
<proteinExistence type="predicted"/>
<accession>A0ABU5T5G1</accession>
<evidence type="ECO:0008006" key="3">
    <source>
        <dbReference type="Google" id="ProtNLM"/>
    </source>
</evidence>
<dbReference type="Gene3D" id="1.20.120.160">
    <property type="entry name" value="HPT domain"/>
    <property type="match status" value="1"/>
</dbReference>
<protein>
    <recommendedName>
        <fullName evidence="3">HPt domain-containing protein</fullName>
    </recommendedName>
</protein>
<reference evidence="1 2" key="1">
    <citation type="submission" date="2023-12" db="EMBL/GenBank/DDBJ databases">
        <title>Sinomonas terricola sp. nov, isolated from litchi orchard soil in Guangdong, PR China.</title>
        <authorList>
            <person name="Jiaxin W."/>
            <person name="Yang Z."/>
            <person name="Honghui Z."/>
        </authorList>
    </citation>
    <scope>NUCLEOTIDE SEQUENCE [LARGE SCALE GENOMIC DNA]</scope>
    <source>
        <strain evidence="1 2">JGH33</strain>
    </source>
</reference>
<organism evidence="1 2">
    <name type="scientific">Sinomonas terricola</name>
    <dbReference type="NCBI Taxonomy" id="3110330"/>
    <lineage>
        <taxon>Bacteria</taxon>
        <taxon>Bacillati</taxon>
        <taxon>Actinomycetota</taxon>
        <taxon>Actinomycetes</taxon>
        <taxon>Micrococcales</taxon>
        <taxon>Micrococcaceae</taxon>
        <taxon>Sinomonas</taxon>
    </lineage>
</organism>
<evidence type="ECO:0000313" key="2">
    <source>
        <dbReference type="Proteomes" id="UP001304769"/>
    </source>
</evidence>
<comment type="caution">
    <text evidence="1">The sequence shown here is derived from an EMBL/GenBank/DDBJ whole genome shotgun (WGS) entry which is preliminary data.</text>
</comment>
<name>A0ABU5T5G1_9MICC</name>
<dbReference type="RefSeq" id="WP_323278743.1">
    <property type="nucleotide sequence ID" value="NZ_JAYGGQ010000005.1"/>
</dbReference>
<dbReference type="InterPro" id="IPR036641">
    <property type="entry name" value="HPT_dom_sf"/>
</dbReference>